<dbReference type="Gene3D" id="3.80.10.10">
    <property type="entry name" value="Ribonuclease Inhibitor"/>
    <property type="match status" value="1"/>
</dbReference>
<gene>
    <name evidence="1" type="ORF">CYCCA115_LOCUS24546</name>
</gene>
<evidence type="ECO:0000313" key="1">
    <source>
        <dbReference type="EMBL" id="CAJ1970530.1"/>
    </source>
</evidence>
<accession>A0AAD2GDB4</accession>
<dbReference type="InterPro" id="IPR026906">
    <property type="entry name" value="LRR_5"/>
</dbReference>
<evidence type="ECO:0000313" key="2">
    <source>
        <dbReference type="Proteomes" id="UP001295423"/>
    </source>
</evidence>
<dbReference type="SUPFAM" id="SSF52058">
    <property type="entry name" value="L domain-like"/>
    <property type="match status" value="1"/>
</dbReference>
<organism evidence="1 2">
    <name type="scientific">Cylindrotheca closterium</name>
    <dbReference type="NCBI Taxonomy" id="2856"/>
    <lineage>
        <taxon>Eukaryota</taxon>
        <taxon>Sar</taxon>
        <taxon>Stramenopiles</taxon>
        <taxon>Ochrophyta</taxon>
        <taxon>Bacillariophyta</taxon>
        <taxon>Bacillariophyceae</taxon>
        <taxon>Bacillariophycidae</taxon>
        <taxon>Bacillariales</taxon>
        <taxon>Bacillariaceae</taxon>
        <taxon>Cylindrotheca</taxon>
    </lineage>
</organism>
<keyword evidence="2" id="KW-1185">Reference proteome</keyword>
<protein>
    <submittedName>
        <fullName evidence="1">Uncharacterized protein</fullName>
    </submittedName>
</protein>
<comment type="caution">
    <text evidence="1">The sequence shown here is derived from an EMBL/GenBank/DDBJ whole genome shotgun (WGS) entry which is preliminary data.</text>
</comment>
<reference evidence="1" key="1">
    <citation type="submission" date="2023-08" db="EMBL/GenBank/DDBJ databases">
        <authorList>
            <person name="Audoor S."/>
            <person name="Bilcke G."/>
        </authorList>
    </citation>
    <scope>NUCLEOTIDE SEQUENCE</scope>
</reference>
<sequence length="345" mass="38732">MAFEGCSALLEADLSTTRLGVLPGKVFADCCSLKFVSLPKSLGRIDSLAFGSCVSLITVKVATDSRPIKIAALAFYACEDLTNFRLPPGSTAEEKSFLGCTRLNDRFDGQAGGIVYGLVQRFNNFPVHRLCYNQNSTTVEELALCIEEAKRNGLPLTDEFGMTPFHILFATIYPDQAMLQVLLEGYPQDVLGREDGDGRLDVEYLLMNWTQENRVLLQVVLQPWVFGPMGRWGHKNWKAAMFPLWNRLLTVDDQDKAFVAFSRAWSAFHFYESLESTSVLEIALWKWELKSGWKDDGSKRQALDREVCRSVCKLDVVIPSVLKFLGEVALRPETASSIRPIDLVR</sequence>
<dbReference type="Pfam" id="PF13306">
    <property type="entry name" value="LRR_5"/>
    <property type="match status" value="1"/>
</dbReference>
<name>A0AAD2GDB4_9STRA</name>
<dbReference type="AlphaFoldDB" id="A0AAD2GDB4"/>
<dbReference type="EMBL" id="CAKOGP040002534">
    <property type="protein sequence ID" value="CAJ1970530.1"/>
    <property type="molecule type" value="Genomic_DNA"/>
</dbReference>
<proteinExistence type="predicted"/>
<dbReference type="Proteomes" id="UP001295423">
    <property type="component" value="Unassembled WGS sequence"/>
</dbReference>
<dbReference type="InterPro" id="IPR032675">
    <property type="entry name" value="LRR_dom_sf"/>
</dbReference>